<proteinExistence type="predicted"/>
<protein>
    <submittedName>
        <fullName evidence="2">Uncharacterized protein</fullName>
    </submittedName>
</protein>
<accession>A0ABQ9UGJ0</accession>
<keyword evidence="3" id="KW-1185">Reference proteome</keyword>
<dbReference type="Proteomes" id="UP001266305">
    <property type="component" value="Unassembled WGS sequence"/>
</dbReference>
<evidence type="ECO:0000313" key="2">
    <source>
        <dbReference type="EMBL" id="KAK2096209.1"/>
    </source>
</evidence>
<evidence type="ECO:0000313" key="3">
    <source>
        <dbReference type="Proteomes" id="UP001266305"/>
    </source>
</evidence>
<dbReference type="EMBL" id="JASSZA010000012">
    <property type="protein sequence ID" value="KAK2096209.1"/>
    <property type="molecule type" value="Genomic_DNA"/>
</dbReference>
<name>A0ABQ9UGJ0_SAGOE</name>
<gene>
    <name evidence="2" type="ORF">P7K49_025243</name>
</gene>
<organism evidence="2 3">
    <name type="scientific">Saguinus oedipus</name>
    <name type="common">Cotton-top tamarin</name>
    <name type="synonym">Oedipomidas oedipus</name>
    <dbReference type="NCBI Taxonomy" id="9490"/>
    <lineage>
        <taxon>Eukaryota</taxon>
        <taxon>Metazoa</taxon>
        <taxon>Chordata</taxon>
        <taxon>Craniata</taxon>
        <taxon>Vertebrata</taxon>
        <taxon>Euteleostomi</taxon>
        <taxon>Mammalia</taxon>
        <taxon>Eutheria</taxon>
        <taxon>Euarchontoglires</taxon>
        <taxon>Primates</taxon>
        <taxon>Haplorrhini</taxon>
        <taxon>Platyrrhini</taxon>
        <taxon>Cebidae</taxon>
        <taxon>Callitrichinae</taxon>
        <taxon>Saguinus</taxon>
    </lineage>
</organism>
<sequence length="74" mass="8113">MKTLGNWGAERMWAQEEKGRFGLGHAEVSSNIKVLSSLMLLVPDSGDGTGCMEERHNKAESGAKEEVPEKEIPK</sequence>
<evidence type="ECO:0000256" key="1">
    <source>
        <dbReference type="SAM" id="MobiDB-lite"/>
    </source>
</evidence>
<feature type="region of interest" description="Disordered" evidence="1">
    <location>
        <begin position="53"/>
        <end position="74"/>
    </location>
</feature>
<comment type="caution">
    <text evidence="2">The sequence shown here is derived from an EMBL/GenBank/DDBJ whole genome shotgun (WGS) entry which is preliminary data.</text>
</comment>
<reference evidence="2 3" key="1">
    <citation type="submission" date="2023-05" db="EMBL/GenBank/DDBJ databases">
        <title>B98-5 Cell Line De Novo Hybrid Assembly: An Optical Mapping Approach.</title>
        <authorList>
            <person name="Kananen K."/>
            <person name="Auerbach J.A."/>
            <person name="Kautto E."/>
            <person name="Blachly J.S."/>
        </authorList>
    </citation>
    <scope>NUCLEOTIDE SEQUENCE [LARGE SCALE GENOMIC DNA]</scope>
    <source>
        <strain evidence="2">B95-8</strain>
        <tissue evidence="2">Cell line</tissue>
    </source>
</reference>